<dbReference type="RefSeq" id="WP_140690734.1">
    <property type="nucleotide sequence ID" value="NZ_RCZG01000004.1"/>
</dbReference>
<dbReference type="InterPro" id="IPR055582">
    <property type="entry name" value="DUF7158"/>
</dbReference>
<protein>
    <submittedName>
        <fullName evidence="1">Malonyl CoA-ACP transacylase</fullName>
    </submittedName>
</protein>
<reference evidence="1 2" key="1">
    <citation type="journal article" date="2019" name="Environ. Microbiol.">
        <title>Species interactions and distinct microbial communities in high Arctic permafrost affected cryosols are associated with the CH4 and CO2 gas fluxes.</title>
        <authorList>
            <person name="Altshuler I."/>
            <person name="Hamel J."/>
            <person name="Turney S."/>
            <person name="Magnuson E."/>
            <person name="Levesque R."/>
            <person name="Greer C."/>
            <person name="Whyte L.G."/>
        </authorList>
    </citation>
    <scope>NUCLEOTIDE SEQUENCE [LARGE SCALE GENOMIC DNA]</scope>
    <source>
        <strain evidence="1 2">S5.20</strain>
    </source>
</reference>
<dbReference type="Proteomes" id="UP000320095">
    <property type="component" value="Unassembled WGS sequence"/>
</dbReference>
<comment type="caution">
    <text evidence="1">The sequence shown here is derived from an EMBL/GenBank/DDBJ whole genome shotgun (WGS) entry which is preliminary data.</text>
</comment>
<evidence type="ECO:0000313" key="2">
    <source>
        <dbReference type="Proteomes" id="UP000320095"/>
    </source>
</evidence>
<evidence type="ECO:0000313" key="1">
    <source>
        <dbReference type="EMBL" id="TPG34675.1"/>
    </source>
</evidence>
<sequence>MAGAWRVVGADSRRVRGRPALLTRGQGGGPMTSVVATVDGAEVLVSEVDASEERLRSTRLANALPRSGTSEGRQLRRWLTQVLVTSRVVAAEAEAAGLTADGAPTEAALLPHVAAQLEIGSVAASALADGLARALFVHVTAGVEVTEDEVRDYHCRNPFRFGGYARGSGGWRGHPVAAVFADVRCDISEHLVAAARRREFRRWLDARRAEMVRLSPGYEHPGDPRQPDNTHKH</sequence>
<accession>A0A502EAD6</accession>
<dbReference type="EMBL" id="RCZG01000004">
    <property type="protein sequence ID" value="TPG34675.1"/>
    <property type="molecule type" value="Genomic_DNA"/>
</dbReference>
<proteinExistence type="predicted"/>
<name>A0A502EAD6_9MYCO</name>
<dbReference type="Pfam" id="PF23716">
    <property type="entry name" value="DUF7158"/>
    <property type="match status" value="1"/>
</dbReference>
<dbReference type="SUPFAM" id="SSF109998">
    <property type="entry name" value="Triger factor/SurA peptide-binding domain-like"/>
    <property type="match status" value="1"/>
</dbReference>
<dbReference type="OrthoDB" id="3527984at2"/>
<gene>
    <name evidence="1" type="ORF">EAH80_11915</name>
</gene>
<dbReference type="InterPro" id="IPR027304">
    <property type="entry name" value="Trigger_fact/SurA_dom_sf"/>
</dbReference>
<keyword evidence="2" id="KW-1185">Reference proteome</keyword>
<organism evidence="1 2">
    <name type="scientific">Mycolicibacterium hodleri</name>
    <dbReference type="NCBI Taxonomy" id="49897"/>
    <lineage>
        <taxon>Bacteria</taxon>
        <taxon>Bacillati</taxon>
        <taxon>Actinomycetota</taxon>
        <taxon>Actinomycetes</taxon>
        <taxon>Mycobacteriales</taxon>
        <taxon>Mycobacteriaceae</taxon>
        <taxon>Mycolicibacterium</taxon>
    </lineage>
</organism>
<dbReference type="AlphaFoldDB" id="A0A502EAD6"/>